<reference evidence="2" key="1">
    <citation type="submission" date="2017-11" db="EMBL/GenBank/DDBJ databases">
        <authorList>
            <person name="Zhu W."/>
        </authorList>
    </citation>
    <scope>NUCLEOTIDE SEQUENCE [LARGE SCALE GENOMIC DNA]</scope>
    <source>
        <strain evidence="2">CAU 1051</strain>
    </source>
</reference>
<dbReference type="Proteomes" id="UP000256520">
    <property type="component" value="Unassembled WGS sequence"/>
</dbReference>
<gene>
    <name evidence="1" type="ORF">CWR45_04885</name>
</gene>
<dbReference type="OrthoDB" id="2417337at2"/>
<evidence type="ECO:0000313" key="1">
    <source>
        <dbReference type="EMBL" id="RDW20574.1"/>
    </source>
</evidence>
<dbReference type="InterPro" id="IPR010461">
    <property type="entry name" value="ComK"/>
</dbReference>
<evidence type="ECO:0000313" key="2">
    <source>
        <dbReference type="Proteomes" id="UP000256520"/>
    </source>
</evidence>
<dbReference type="GO" id="GO:0030420">
    <property type="term" value="P:establishment of competence for transformation"/>
    <property type="evidence" value="ECO:0007669"/>
    <property type="project" value="InterPro"/>
</dbReference>
<proteinExistence type="predicted"/>
<name>A0A3D8PX15_9BACI</name>
<protein>
    <submittedName>
        <fullName evidence="1">Competence protein</fullName>
    </submittedName>
</protein>
<sequence>MQNVYLISQKTKAFLTDDSSYYRTVVIEGNSEQYSKYKPEQIIDNSCLIHGSTLEGRRGAVKEILKSMSKLPVPIAPMKGIYMFPTASTKNKDCVWLAFSHIKEYFLHDNRTYIAFHDGTGIYVNVSLSTIDSQYKRTSQVIVQLNRSILFGNGQIRLWQGED</sequence>
<dbReference type="Pfam" id="PF06338">
    <property type="entry name" value="ComK"/>
    <property type="match status" value="1"/>
</dbReference>
<accession>A0A3D8PX15</accession>
<comment type="caution">
    <text evidence="1">The sequence shown here is derived from an EMBL/GenBank/DDBJ whole genome shotgun (WGS) entry which is preliminary data.</text>
</comment>
<organism evidence="1 2">
    <name type="scientific">Oceanobacillus chungangensis</name>
    <dbReference type="NCBI Taxonomy" id="1229152"/>
    <lineage>
        <taxon>Bacteria</taxon>
        <taxon>Bacillati</taxon>
        <taxon>Bacillota</taxon>
        <taxon>Bacilli</taxon>
        <taxon>Bacillales</taxon>
        <taxon>Bacillaceae</taxon>
        <taxon>Oceanobacillus</taxon>
    </lineage>
</organism>
<keyword evidence="2" id="KW-1185">Reference proteome</keyword>
<dbReference type="AlphaFoldDB" id="A0A3D8PX15"/>
<dbReference type="EMBL" id="PIOD01000005">
    <property type="protein sequence ID" value="RDW20574.1"/>
    <property type="molecule type" value="Genomic_DNA"/>
</dbReference>
<dbReference type="RefSeq" id="WP_115748687.1">
    <property type="nucleotide sequence ID" value="NZ_PIOD01000005.1"/>
</dbReference>